<protein>
    <recommendedName>
        <fullName evidence="5">Ubiquitin-like protease family profile domain-containing protein</fullName>
    </recommendedName>
</protein>
<dbReference type="Pfam" id="PF03004">
    <property type="entry name" value="Transposase_24"/>
    <property type="match status" value="1"/>
</dbReference>
<reference evidence="6" key="1">
    <citation type="submission" date="2017-07" db="EMBL/GenBank/DDBJ databases">
        <title>Taro Niue Genome Assembly and Annotation.</title>
        <authorList>
            <person name="Atibalentja N."/>
            <person name="Keating K."/>
            <person name="Fields C.J."/>
        </authorList>
    </citation>
    <scope>NUCLEOTIDE SEQUENCE</scope>
    <source>
        <strain evidence="6">Niue_2</strain>
        <tissue evidence="6">Leaf</tissue>
    </source>
</reference>
<dbReference type="InterPro" id="IPR038765">
    <property type="entry name" value="Papain-like_cys_pep_sf"/>
</dbReference>
<gene>
    <name evidence="6" type="ORF">Taro_045678</name>
</gene>
<evidence type="ECO:0000256" key="2">
    <source>
        <dbReference type="ARBA" id="ARBA00022670"/>
    </source>
</evidence>
<keyword evidence="4" id="KW-0175">Coiled coil</keyword>
<evidence type="ECO:0000259" key="5">
    <source>
        <dbReference type="Pfam" id="PF02902"/>
    </source>
</evidence>
<accession>A0A843WX57</accession>
<dbReference type="OrthoDB" id="694021at2759"/>
<dbReference type="PANTHER" id="PTHR33144">
    <property type="entry name" value="OS10G0409366 PROTEIN-RELATED"/>
    <property type="match status" value="1"/>
</dbReference>
<keyword evidence="3" id="KW-0378">Hydrolase</keyword>
<dbReference type="InterPro" id="IPR003653">
    <property type="entry name" value="Peptidase_C48_C"/>
</dbReference>
<dbReference type="GO" id="GO:0008234">
    <property type="term" value="F:cysteine-type peptidase activity"/>
    <property type="evidence" value="ECO:0007669"/>
    <property type="project" value="InterPro"/>
</dbReference>
<dbReference type="Gene3D" id="3.40.395.10">
    <property type="entry name" value="Adenoviral Proteinase, Chain A"/>
    <property type="match status" value="1"/>
</dbReference>
<dbReference type="Pfam" id="PF02902">
    <property type="entry name" value="Peptidase_C48"/>
    <property type="match status" value="1"/>
</dbReference>
<evidence type="ECO:0000256" key="1">
    <source>
        <dbReference type="ARBA" id="ARBA00005234"/>
    </source>
</evidence>
<dbReference type="InterPro" id="IPR004252">
    <property type="entry name" value="Probable_transposase_24"/>
</dbReference>
<sequence length="540" mass="61700">MTFLMLLDSLHMGEHTRIENELKNFLKIAYEGKGMTAVADEMKVIDLHVPKVPQQKGSTECGFMVLYFIFCFILAASTSFGRNDHPSFLTADWFSREEYEKFREDLQGKIIHIDAESASTSKKVKRGPTLLRSVHGLQSNERIPVNVNQLGQPLGEGGGDLLKQFLGTVARMGDKLPIDCISWRVMPSSNKDDVWDYIQRKFDVPISLRDFVMKDLDQKWRSWKYDLRKKFFTPYQKAQQHLACSDRRVVEDQWKKLVQIWSSEEFKKRSETNKQNKSKHTFFHCAGSKSFADIYHNEFLKTGATLDRGDLFIRTRMKKAGGPVNDESAAMIDKIRDIKLTQQSTTSSSIASVGDAYVQVMGRDRTGRICGIGTGPTPKSLWGSRSEQKLRQDNESLKEKIEALEEGMKKIESRGNNEFCKRVRILNFSGEVVASGILMSDDNDNVVMGKKLGGEYYEVSILIAHDPTASLFIKDADRKNMNDAIGSHIIWFREYEIYLLKPVFLQRQSKLITNLLSPHGNILAYGVRGRRDTCLRFKMP</sequence>
<name>A0A843WX57_COLES</name>
<feature type="coiled-coil region" evidence="4">
    <location>
        <begin position="387"/>
        <end position="414"/>
    </location>
</feature>
<evidence type="ECO:0000313" key="6">
    <source>
        <dbReference type="EMBL" id="MQM12757.1"/>
    </source>
</evidence>
<dbReference type="GO" id="GO:0006508">
    <property type="term" value="P:proteolysis"/>
    <property type="evidence" value="ECO:0007669"/>
    <property type="project" value="UniProtKB-KW"/>
</dbReference>
<dbReference type="AlphaFoldDB" id="A0A843WX57"/>
<dbReference type="EMBL" id="NMUH01005439">
    <property type="protein sequence ID" value="MQM12757.1"/>
    <property type="molecule type" value="Genomic_DNA"/>
</dbReference>
<proteinExistence type="inferred from homology"/>
<dbReference type="Proteomes" id="UP000652761">
    <property type="component" value="Unassembled WGS sequence"/>
</dbReference>
<organism evidence="6 7">
    <name type="scientific">Colocasia esculenta</name>
    <name type="common">Wild taro</name>
    <name type="synonym">Arum esculentum</name>
    <dbReference type="NCBI Taxonomy" id="4460"/>
    <lineage>
        <taxon>Eukaryota</taxon>
        <taxon>Viridiplantae</taxon>
        <taxon>Streptophyta</taxon>
        <taxon>Embryophyta</taxon>
        <taxon>Tracheophyta</taxon>
        <taxon>Spermatophyta</taxon>
        <taxon>Magnoliopsida</taxon>
        <taxon>Liliopsida</taxon>
        <taxon>Araceae</taxon>
        <taxon>Aroideae</taxon>
        <taxon>Colocasieae</taxon>
        <taxon>Colocasia</taxon>
    </lineage>
</organism>
<keyword evidence="2" id="KW-0645">Protease</keyword>
<keyword evidence="7" id="KW-1185">Reference proteome</keyword>
<dbReference type="SUPFAM" id="SSF54001">
    <property type="entry name" value="Cysteine proteinases"/>
    <property type="match status" value="1"/>
</dbReference>
<evidence type="ECO:0000256" key="4">
    <source>
        <dbReference type="SAM" id="Coils"/>
    </source>
</evidence>
<comment type="similarity">
    <text evidence="1">Belongs to the peptidase C48 family.</text>
</comment>
<comment type="caution">
    <text evidence="6">The sequence shown here is derived from an EMBL/GenBank/DDBJ whole genome shotgun (WGS) entry which is preliminary data.</text>
</comment>
<evidence type="ECO:0000256" key="3">
    <source>
        <dbReference type="ARBA" id="ARBA00022801"/>
    </source>
</evidence>
<evidence type="ECO:0000313" key="7">
    <source>
        <dbReference type="Proteomes" id="UP000652761"/>
    </source>
</evidence>
<dbReference type="PANTHER" id="PTHR33144:SF45">
    <property type="entry name" value="TRANSPOSASE TNP1_EN_SPM-LIKE DOMAIN-CONTAINING PROTEIN"/>
    <property type="match status" value="1"/>
</dbReference>
<feature type="non-terminal residue" evidence="6">
    <location>
        <position position="540"/>
    </location>
</feature>
<feature type="domain" description="Ubiquitin-like protease family profile" evidence="5">
    <location>
        <begin position="14"/>
        <end position="86"/>
    </location>
</feature>